<dbReference type="PANTHER" id="PTHR34580:SF1">
    <property type="entry name" value="PROTEIN PAFC"/>
    <property type="match status" value="1"/>
</dbReference>
<keyword evidence="4" id="KW-1185">Reference proteome</keyword>
<name>A0ABY5SYQ7_9MICO</name>
<reference evidence="3" key="1">
    <citation type="submission" date="2022-03" db="EMBL/GenBank/DDBJ databases">
        <title>Brevibacterium spongiae sp. nov., isolated from marine sponge.</title>
        <authorList>
            <person name="Li Z."/>
            <person name="Zhang M."/>
        </authorList>
    </citation>
    <scope>NUCLEOTIDE SEQUENCE</scope>
    <source>
        <strain evidence="3">WHS-Z9</strain>
    </source>
</reference>
<dbReference type="InterPro" id="IPR051534">
    <property type="entry name" value="CBASS_pafABC_assoc_protein"/>
</dbReference>
<feature type="domain" description="WYL" evidence="2">
    <location>
        <begin position="132"/>
        <end position="196"/>
    </location>
</feature>
<evidence type="ECO:0000313" key="3">
    <source>
        <dbReference type="EMBL" id="UVI37834.1"/>
    </source>
</evidence>
<dbReference type="RefSeq" id="WP_265420367.1">
    <property type="nucleotide sequence ID" value="NZ_CP093443.1"/>
</dbReference>
<dbReference type="InterPro" id="IPR036388">
    <property type="entry name" value="WH-like_DNA-bd_sf"/>
</dbReference>
<dbReference type="SUPFAM" id="SSF46785">
    <property type="entry name" value="Winged helix' DNA-binding domain"/>
    <property type="match status" value="1"/>
</dbReference>
<dbReference type="PROSITE" id="PS52050">
    <property type="entry name" value="WYL"/>
    <property type="match status" value="1"/>
</dbReference>
<dbReference type="EMBL" id="CP093443">
    <property type="protein sequence ID" value="UVI37834.1"/>
    <property type="molecule type" value="Genomic_DNA"/>
</dbReference>
<dbReference type="PANTHER" id="PTHR34580">
    <property type="match status" value="1"/>
</dbReference>
<dbReference type="Proteomes" id="UP001064879">
    <property type="component" value="Chromosome"/>
</dbReference>
<protein>
    <submittedName>
        <fullName evidence="3">WYL domain-containing protein</fullName>
    </submittedName>
</protein>
<feature type="domain" description="Helix-turn-helix type 11" evidence="1">
    <location>
        <begin position="12"/>
        <end position="57"/>
    </location>
</feature>
<evidence type="ECO:0000259" key="2">
    <source>
        <dbReference type="Pfam" id="PF13280"/>
    </source>
</evidence>
<evidence type="ECO:0000259" key="1">
    <source>
        <dbReference type="Pfam" id="PF08279"/>
    </source>
</evidence>
<evidence type="ECO:0000313" key="4">
    <source>
        <dbReference type="Proteomes" id="UP001064879"/>
    </source>
</evidence>
<dbReference type="InterPro" id="IPR036390">
    <property type="entry name" value="WH_DNA-bd_sf"/>
</dbReference>
<dbReference type="InterPro" id="IPR013196">
    <property type="entry name" value="HTH_11"/>
</dbReference>
<dbReference type="Gene3D" id="1.10.10.10">
    <property type="entry name" value="Winged helix-like DNA-binding domain superfamily/Winged helix DNA-binding domain"/>
    <property type="match status" value="1"/>
</dbReference>
<sequence>MKSARLVSEIVILAARTSPITAAALARRLEVTERTVYRDLTDLSLIGVPVLTQSGPGGGISLLGDWSSPVSGLTRDEVDSVLVGSSAAGDLGLSAELASAREKILAETASAFSRHILVDGPDWFMAKEDPHALSTIVGALRSGRGLNIVYERQGRARPRTLIPLGLVVKAGRWYLAAQAPGGVPRTYRVARIRSAEPTYLRVTAPPQFRLGEYWEVSQEEFDRSMRTVMVRLRLPRTRADDLRRAVPGRLTEAALAGARVSGEDMEIELPMEPAEVAVSQLITVPDLTVVSPMHIRRGLRDQARAAAERNR</sequence>
<gene>
    <name evidence="3" type="ORF">L1F31_09410</name>
</gene>
<accession>A0ABY5SYQ7</accession>
<dbReference type="InterPro" id="IPR026881">
    <property type="entry name" value="WYL_dom"/>
</dbReference>
<dbReference type="Pfam" id="PF13280">
    <property type="entry name" value="WYL"/>
    <property type="match status" value="1"/>
</dbReference>
<organism evidence="3 4">
    <name type="scientific">Brevibacterium spongiae</name>
    <dbReference type="NCBI Taxonomy" id="2909672"/>
    <lineage>
        <taxon>Bacteria</taxon>
        <taxon>Bacillati</taxon>
        <taxon>Actinomycetota</taxon>
        <taxon>Actinomycetes</taxon>
        <taxon>Micrococcales</taxon>
        <taxon>Brevibacteriaceae</taxon>
        <taxon>Brevibacterium</taxon>
    </lineage>
</organism>
<proteinExistence type="predicted"/>
<dbReference type="Pfam" id="PF08279">
    <property type="entry name" value="HTH_11"/>
    <property type="match status" value="1"/>
</dbReference>